<dbReference type="RefSeq" id="WP_021456511.1">
    <property type="nucleotide sequence ID" value="NZ_CM004383.1"/>
</dbReference>
<evidence type="ECO:0000256" key="1">
    <source>
        <dbReference type="ARBA" id="ARBA00010333"/>
    </source>
</evidence>
<dbReference type="GeneID" id="93944732"/>
<evidence type="ECO:0000313" key="5">
    <source>
        <dbReference type="EMBL" id="AIW21198.1"/>
    </source>
</evidence>
<dbReference type="Proteomes" id="UP000576645">
    <property type="component" value="Unassembled WGS sequence"/>
</dbReference>
<dbReference type="EMBL" id="VTXP01000002">
    <property type="protein sequence ID" value="NOJ21961.1"/>
    <property type="molecule type" value="Genomic_DNA"/>
</dbReference>
<keyword evidence="8" id="KW-1185">Reference proteome</keyword>
<accession>A0A097AXZ6</accession>
<organism evidence="6">
    <name type="scientific">Vibrio coralliilyticus</name>
    <dbReference type="NCBI Taxonomy" id="190893"/>
    <lineage>
        <taxon>Bacteria</taxon>
        <taxon>Pseudomonadati</taxon>
        <taxon>Pseudomonadota</taxon>
        <taxon>Gammaproteobacteria</taxon>
        <taxon>Vibrionales</taxon>
        <taxon>Vibrionaceae</taxon>
        <taxon>Vibrio</taxon>
    </lineage>
</organism>
<feature type="domain" description="Solute-binding protein family 3/N-terminal" evidence="4">
    <location>
        <begin position="35"/>
        <end position="270"/>
    </location>
</feature>
<dbReference type="SUPFAM" id="SSF53850">
    <property type="entry name" value="Periplasmic binding protein-like II"/>
    <property type="match status" value="1"/>
</dbReference>
<comment type="similarity">
    <text evidence="1">Belongs to the bacterial solute-binding protein 3 family.</text>
</comment>
<reference evidence="7 9" key="3">
    <citation type="submission" date="2019-09" db="EMBL/GenBank/DDBJ databases">
        <title>Draft genome sequencing and comparative genomics of hatchery-associated Vibrios.</title>
        <authorList>
            <person name="Kehlet-Delgado H."/>
            <person name="Mueller R.S."/>
        </authorList>
    </citation>
    <scope>NUCLEOTIDE SEQUENCE [LARGE SCALE GENOMIC DNA]</scope>
    <source>
        <strain evidence="7 9">09-121-3</strain>
    </source>
</reference>
<dbReference type="Pfam" id="PF00497">
    <property type="entry name" value="SBP_bac_3"/>
    <property type="match status" value="1"/>
</dbReference>
<dbReference type="EMBL" id="JXXR01000002">
    <property type="protein sequence ID" value="KJY77155.1"/>
    <property type="molecule type" value="Genomic_DNA"/>
</dbReference>
<gene>
    <name evidence="7" type="ORF">F0238_04350</name>
    <name evidence="5" type="ORF">IX92_19420</name>
    <name evidence="6" type="ORF">TW71_04875</name>
</gene>
<dbReference type="Gene3D" id="3.40.190.10">
    <property type="entry name" value="Periplasmic binding protein-like II"/>
    <property type="match status" value="2"/>
</dbReference>
<name>A0A097AXZ6_9VIBR</name>
<dbReference type="OrthoDB" id="7340028at2"/>
<dbReference type="KEGG" id="vct:JV59_19880"/>
<evidence type="ECO:0000256" key="2">
    <source>
        <dbReference type="ARBA" id="ARBA00022729"/>
    </source>
</evidence>
<feature type="chain" id="PRO_5011342957" evidence="3">
    <location>
        <begin position="26"/>
        <end position="273"/>
    </location>
</feature>
<dbReference type="PANTHER" id="PTHR35936">
    <property type="entry name" value="MEMBRANE-BOUND LYTIC MUREIN TRANSGLYCOSYLASE F"/>
    <property type="match status" value="1"/>
</dbReference>
<evidence type="ECO:0000256" key="3">
    <source>
        <dbReference type="SAM" id="SignalP"/>
    </source>
</evidence>
<evidence type="ECO:0000313" key="6">
    <source>
        <dbReference type="EMBL" id="KJY77155.1"/>
    </source>
</evidence>
<dbReference type="PANTHER" id="PTHR35936:SF25">
    <property type="entry name" value="ABC TRANSPORTER SUBSTRATE-BINDING PROTEIN"/>
    <property type="match status" value="1"/>
</dbReference>
<dbReference type="InterPro" id="IPR001638">
    <property type="entry name" value="Solute-binding_3/MltF_N"/>
</dbReference>
<evidence type="ECO:0000313" key="7">
    <source>
        <dbReference type="EMBL" id="NOJ21961.1"/>
    </source>
</evidence>
<sequence>MGTLKVLILLKWTLILLLISSQAMAYHPPVKVLVYGDDSYPPYSYGEEGVAKGIYSDILRRVFEEMPGYEVKLVPIPWKRGLKMLKVGQGLALYPPYYYPDKRLYISPYSKPILDEEVVVFCHPDSVKDRSLQRWPEDYLGLTVGVNEAFALGGTQFWDAVKVGKITLLEAKGNRPNLINLHDKKIDCYMNDRLSILWEMKRMAKEGLLPEDWKLTLGAVVSAEKGYLGFTNREPDKYPFKEDFVKNFNDTLMKLQQRGEIDNIIKAYFDNGM</sequence>
<evidence type="ECO:0000313" key="8">
    <source>
        <dbReference type="Proteomes" id="UP000030081"/>
    </source>
</evidence>
<evidence type="ECO:0000259" key="4">
    <source>
        <dbReference type="Pfam" id="PF00497"/>
    </source>
</evidence>
<reference evidence="5 8" key="1">
    <citation type="submission" date="2014-10" db="EMBL/GenBank/DDBJ databases">
        <title>The Complete Genome Sequence for the Shellfish Pathogen Vibrio coralliilyticus RE98 Isolated from a Shellfish Hatchery.</title>
        <authorList>
            <person name="Richards G.P."/>
            <person name="Bono J.L."/>
            <person name="Watson M.A."/>
            <person name="Needleman D.S."/>
        </authorList>
    </citation>
    <scope>NUCLEOTIDE SEQUENCE [LARGE SCALE GENOMIC DNA]</scope>
    <source>
        <strain evidence="5 8">RE98</strain>
    </source>
</reference>
<evidence type="ECO:0000313" key="9">
    <source>
        <dbReference type="Proteomes" id="UP000576645"/>
    </source>
</evidence>
<reference evidence="6" key="2">
    <citation type="journal article" date="2015" name="BMC Genomics">
        <title>Genome mining reveals unlocked bioactive potential of marine Gram-negative bacteria.</title>
        <authorList>
            <person name="Machado H."/>
            <person name="Sonnenschein E.C."/>
            <person name="Melchiorsen J."/>
            <person name="Gram L."/>
        </authorList>
    </citation>
    <scope>NUCLEOTIDE SEQUENCE</scope>
    <source>
        <strain evidence="6">S2052</strain>
    </source>
</reference>
<keyword evidence="2 3" id="KW-0732">Signal</keyword>
<dbReference type="EMBL" id="CP009618">
    <property type="protein sequence ID" value="AIW21198.1"/>
    <property type="molecule type" value="Genomic_DNA"/>
</dbReference>
<dbReference type="KEGG" id="vcy:IX92_19420"/>
<dbReference type="Proteomes" id="UP000030081">
    <property type="component" value="Chromosome 2"/>
</dbReference>
<dbReference type="STRING" id="190893.BA953_24255"/>
<feature type="signal peptide" evidence="3">
    <location>
        <begin position="1"/>
        <end position="25"/>
    </location>
</feature>
<proteinExistence type="inferred from homology"/>
<dbReference type="AlphaFoldDB" id="A0A097AXZ6"/>
<dbReference type="eggNOG" id="COG0834">
    <property type="taxonomic scope" value="Bacteria"/>
</dbReference>
<protein>
    <submittedName>
        <fullName evidence="6 7">ABC transporter substrate-binding protein</fullName>
    </submittedName>
</protein>